<dbReference type="InterPro" id="IPR000014">
    <property type="entry name" value="PAS"/>
</dbReference>
<dbReference type="SMART" id="SM00387">
    <property type="entry name" value="HATPase_c"/>
    <property type="match status" value="1"/>
</dbReference>
<dbReference type="InterPro" id="IPR011006">
    <property type="entry name" value="CheY-like_superfamily"/>
</dbReference>
<dbReference type="PROSITE" id="PS50894">
    <property type="entry name" value="HPT"/>
    <property type="match status" value="1"/>
</dbReference>
<dbReference type="CDD" id="cd00082">
    <property type="entry name" value="HisKA"/>
    <property type="match status" value="1"/>
</dbReference>
<keyword evidence="10" id="KW-0067">ATP-binding</keyword>
<comment type="subcellular location">
    <subcellularLocation>
        <location evidence="2">Cell membrane</location>
        <topology evidence="2">Multi-pass membrane protein</topology>
    </subcellularLocation>
</comment>
<keyword evidence="7 16" id="KW-0812">Transmembrane</keyword>
<keyword evidence="17" id="KW-0175">Coiled coil</keyword>
<dbReference type="SMART" id="SM00091">
    <property type="entry name" value="PAS"/>
    <property type="match status" value="3"/>
</dbReference>
<dbReference type="PROSITE" id="PS50110">
    <property type="entry name" value="RESPONSE_REGULATORY"/>
    <property type="match status" value="1"/>
</dbReference>
<evidence type="ECO:0000256" key="2">
    <source>
        <dbReference type="ARBA" id="ARBA00004651"/>
    </source>
</evidence>
<comment type="caution">
    <text evidence="16">Lacks conserved residue(s) required for the propagation of feature annotation.</text>
</comment>
<evidence type="ECO:0000256" key="15">
    <source>
        <dbReference type="PROSITE-ProRule" id="PRU00169"/>
    </source>
</evidence>
<dbReference type="Pfam" id="PF00512">
    <property type="entry name" value="HisKA"/>
    <property type="match status" value="1"/>
</dbReference>
<evidence type="ECO:0000256" key="12">
    <source>
        <dbReference type="ARBA" id="ARBA00023012"/>
    </source>
</evidence>
<dbReference type="CDD" id="cd00130">
    <property type="entry name" value="PAS"/>
    <property type="match status" value="3"/>
</dbReference>
<keyword evidence="5 15" id="KW-0597">Phosphoprotein</keyword>
<dbReference type="SMART" id="SM00448">
    <property type="entry name" value="REC"/>
    <property type="match status" value="1"/>
</dbReference>
<dbReference type="RefSeq" id="WP_379286610.1">
    <property type="nucleotide sequence ID" value="NZ_JBHTIU010000016.1"/>
</dbReference>
<keyword evidence="11 16" id="KW-1133">Transmembrane helix</keyword>
<dbReference type="SUPFAM" id="SSF55874">
    <property type="entry name" value="ATPase domain of HSP90 chaperone/DNA topoisomerase II/histidine kinase"/>
    <property type="match status" value="1"/>
</dbReference>
<dbReference type="Pfam" id="PF08448">
    <property type="entry name" value="PAS_4"/>
    <property type="match status" value="2"/>
</dbReference>
<feature type="transmembrane region" description="Helical" evidence="16">
    <location>
        <begin position="45"/>
        <end position="72"/>
    </location>
</feature>
<sequence>MIVPAEIHYDPYLVTLSLLIAVTVSIAALYLMYQYKKGSRKSPYLLRIAGSCMIGGAITSMHYTGMAAASFTVSEEMLQRSMEYPVVNNIDLAAWIGLTAVFILLLIISLQSIEHKIEMRLATLNERRYHYMFEHNPDIVCLFDVHGKLLQANSSMEKLTGYTVEEVRERTIPGMLDLRNRYKVISKFKKVSEGRSQSVEITLWHKNGSLLHLNTTIVPIFMHGEIVNIYAISKDVTAHRRAEAGLRREKDTAQKYLDVVGVMLLVLQADGTVSLINRTGCQILGYPAEQIIGVHWFEHFAADPSRDQFRLLLQRLIDGAQEMEESFESTIRTRTGERTILWHHTILLDDDENKRILVSGADITERKQAEIALQKSEASLSESQQIAKLGSWEWDLKRNEWNWSIGMYKIIGLDKDKLTLAHIVSLVHPEDRLQFQQKVEEALKNKSECTLEYKMLMPDQTIRYHYGEIHMEVDDRGTPARMYGFVQDITERKQLEMKLREVTQAKSSFLASMSHEIRTPLNAILGLGHLIQMTDLSDKQKDYIHKIQSASQSLLGIINNILDFSKIEAGKIELESIPFQLSRVLKEVTDVISVSAAEKGLHIFFSSEWDVPDELIGDPLRLGQVIINLANNAIKFTDSGEIVIRTKLVSLKHDSVKLQISVKDTGIGLTPEQKLVIFQSFAQANEATTRKYGGTGLGLSISQQLVEMMNGSIHVESRIGKGSTFSFTAEFGLQEQRERVLIPDKPYKLIVIDQSKTSQDCIRESLCPYTFEVTCLDDASSLDTGRIPLRQDVRTGYDLVLLDWNTDKSNCFAAAKVLGNSSKVSGIPSITMVNWFQRTDMDGNSNLPRPDYILEKPFNREELLAAVWKAIVPAKRGDVGEVQALSLTGLMEEGPNQTRILIAEDNQINRLVYQEILAPYFNNVVLVGSGKEAADLFTRSPRLQFDIILMDLQMPEMDGFEAVRLIRSQDAEVPIIAITAHALLSVKQQCLEQGMNDFISKPIVPSQLISTIIKWTNGRLEEGYIKYGETAVSRYSPPNIPSLDSDLLDLGTLSGRLNGNQAKLYDLLMTFLKEHSEFIPQIRRYLAEEDYVSAGRLAHNLKGVAGNLSMDSLAHSVHKLEKALNRREGSKIRVQIEELRLLIDALTKKIEAWLQQVDDAMEMEPLVQKPGKVYITSLFRELDLLLSKNSMAAFEVSERIYKVLRGDPGIGKEARSLVHSIKQLDYSRARQILLEIEAGLLYQIPEDRVGFEIER</sequence>
<dbReference type="Pfam" id="PF00072">
    <property type="entry name" value="Response_reg"/>
    <property type="match status" value="1"/>
</dbReference>
<evidence type="ECO:0000256" key="10">
    <source>
        <dbReference type="ARBA" id="ARBA00022840"/>
    </source>
</evidence>
<dbReference type="PROSITE" id="PS50924">
    <property type="entry name" value="MHYT"/>
    <property type="match status" value="1"/>
</dbReference>
<dbReference type="Gene3D" id="3.30.450.20">
    <property type="entry name" value="PAS domain"/>
    <property type="match status" value="3"/>
</dbReference>
<evidence type="ECO:0000256" key="5">
    <source>
        <dbReference type="ARBA" id="ARBA00022553"/>
    </source>
</evidence>
<keyword evidence="8" id="KW-0547">Nucleotide-binding</keyword>
<dbReference type="PROSITE" id="PS50113">
    <property type="entry name" value="PAC"/>
    <property type="match status" value="3"/>
</dbReference>
<feature type="modified residue" description="Phosphohistidine" evidence="14">
    <location>
        <position position="1099"/>
    </location>
</feature>
<dbReference type="Gene3D" id="1.20.120.160">
    <property type="entry name" value="HPT domain"/>
    <property type="match status" value="1"/>
</dbReference>
<evidence type="ECO:0000256" key="16">
    <source>
        <dbReference type="PROSITE-ProRule" id="PRU00244"/>
    </source>
</evidence>
<feature type="domain" description="PAS" evidence="20">
    <location>
        <begin position="403"/>
        <end position="446"/>
    </location>
</feature>
<dbReference type="InterPro" id="IPR003594">
    <property type="entry name" value="HATPase_dom"/>
</dbReference>
<protein>
    <recommendedName>
        <fullName evidence="3">histidine kinase</fullName>
        <ecNumber evidence="3">2.7.13.3</ecNumber>
    </recommendedName>
</protein>
<evidence type="ECO:0000256" key="14">
    <source>
        <dbReference type="PROSITE-ProRule" id="PRU00110"/>
    </source>
</evidence>
<dbReference type="SMART" id="SM00073">
    <property type="entry name" value="HPT"/>
    <property type="match status" value="1"/>
</dbReference>
<evidence type="ECO:0000256" key="11">
    <source>
        <dbReference type="ARBA" id="ARBA00022989"/>
    </source>
</evidence>
<feature type="transmembrane region" description="Helical" evidence="16">
    <location>
        <begin position="12"/>
        <end position="33"/>
    </location>
</feature>
<evidence type="ECO:0000313" key="24">
    <source>
        <dbReference type="EMBL" id="MFD0868572.1"/>
    </source>
</evidence>
<evidence type="ECO:0000256" key="7">
    <source>
        <dbReference type="ARBA" id="ARBA00022692"/>
    </source>
</evidence>
<dbReference type="InterPro" id="IPR035965">
    <property type="entry name" value="PAS-like_dom_sf"/>
</dbReference>
<dbReference type="Proteomes" id="UP001597120">
    <property type="component" value="Unassembled WGS sequence"/>
</dbReference>
<dbReference type="InterPro" id="IPR013655">
    <property type="entry name" value="PAS_fold_3"/>
</dbReference>
<accession>A0ABW3D5H0</accession>
<keyword evidence="4" id="KW-1003">Cell membrane</keyword>
<dbReference type="Pfam" id="PF03707">
    <property type="entry name" value="MHYT"/>
    <property type="match status" value="1"/>
</dbReference>
<evidence type="ECO:0000256" key="3">
    <source>
        <dbReference type="ARBA" id="ARBA00012438"/>
    </source>
</evidence>
<gene>
    <name evidence="24" type="ORF">ACFQ03_05380</name>
</gene>
<dbReference type="SUPFAM" id="SSF55785">
    <property type="entry name" value="PYP-like sensor domain (PAS domain)"/>
    <property type="match status" value="3"/>
</dbReference>
<evidence type="ECO:0000313" key="25">
    <source>
        <dbReference type="Proteomes" id="UP001597120"/>
    </source>
</evidence>
<dbReference type="NCBIfam" id="TIGR00229">
    <property type="entry name" value="sensory_box"/>
    <property type="match status" value="3"/>
</dbReference>
<dbReference type="InterPro" id="IPR036641">
    <property type="entry name" value="HPT_dom_sf"/>
</dbReference>
<comment type="catalytic activity">
    <reaction evidence="1">
        <text>ATP + protein L-histidine = ADP + protein N-phospho-L-histidine.</text>
        <dbReference type="EC" id="2.7.13.3"/>
    </reaction>
</comment>
<evidence type="ECO:0000256" key="13">
    <source>
        <dbReference type="ARBA" id="ARBA00023136"/>
    </source>
</evidence>
<dbReference type="InterPro" id="IPR001789">
    <property type="entry name" value="Sig_transdc_resp-reg_receiver"/>
</dbReference>
<evidence type="ECO:0000259" key="20">
    <source>
        <dbReference type="PROSITE" id="PS50112"/>
    </source>
</evidence>
<comment type="caution">
    <text evidence="24">The sequence shown here is derived from an EMBL/GenBank/DDBJ whole genome shotgun (WGS) entry which is preliminary data.</text>
</comment>
<dbReference type="InterPro" id="IPR001610">
    <property type="entry name" value="PAC"/>
</dbReference>
<feature type="domain" description="PAC" evidence="21">
    <location>
        <begin position="197"/>
        <end position="248"/>
    </location>
</feature>
<dbReference type="SMART" id="SM00388">
    <property type="entry name" value="HisKA"/>
    <property type="match status" value="1"/>
</dbReference>
<feature type="domain" description="PAC" evidence="21">
    <location>
        <begin position="325"/>
        <end position="375"/>
    </location>
</feature>
<feature type="domain" description="PAS" evidence="20">
    <location>
        <begin position="125"/>
        <end position="178"/>
    </location>
</feature>
<dbReference type="InterPro" id="IPR005467">
    <property type="entry name" value="His_kinase_dom"/>
</dbReference>
<dbReference type="InterPro" id="IPR036890">
    <property type="entry name" value="HATPase_C_sf"/>
</dbReference>
<dbReference type="Gene3D" id="3.30.565.10">
    <property type="entry name" value="Histidine kinase-like ATPase, C-terminal domain"/>
    <property type="match status" value="1"/>
</dbReference>
<feature type="coiled-coil region" evidence="17">
    <location>
        <begin position="1136"/>
        <end position="1163"/>
    </location>
</feature>
<evidence type="ECO:0000256" key="9">
    <source>
        <dbReference type="ARBA" id="ARBA00022777"/>
    </source>
</evidence>
<evidence type="ECO:0000256" key="8">
    <source>
        <dbReference type="ARBA" id="ARBA00022741"/>
    </source>
</evidence>
<reference evidence="25" key="1">
    <citation type="journal article" date="2019" name="Int. J. Syst. Evol. Microbiol.">
        <title>The Global Catalogue of Microorganisms (GCM) 10K type strain sequencing project: providing services to taxonomists for standard genome sequencing and annotation.</title>
        <authorList>
            <consortium name="The Broad Institute Genomics Platform"/>
            <consortium name="The Broad Institute Genome Sequencing Center for Infectious Disease"/>
            <person name="Wu L."/>
            <person name="Ma J."/>
        </authorList>
    </citation>
    <scope>NUCLEOTIDE SEQUENCE [LARGE SCALE GENOMIC DNA]</scope>
    <source>
        <strain evidence="25">CCUG 57263</strain>
    </source>
</reference>
<dbReference type="SUPFAM" id="SSF52172">
    <property type="entry name" value="CheY-like"/>
    <property type="match status" value="2"/>
</dbReference>
<feature type="modified residue" description="4-aspartylphosphate" evidence="15">
    <location>
        <position position="951"/>
    </location>
</feature>
<feature type="domain" description="Histidine kinase" evidence="18">
    <location>
        <begin position="512"/>
        <end position="733"/>
    </location>
</feature>
<evidence type="ECO:0000259" key="21">
    <source>
        <dbReference type="PROSITE" id="PS50113"/>
    </source>
</evidence>
<dbReference type="InterPro" id="IPR036097">
    <property type="entry name" value="HisK_dim/P_sf"/>
</dbReference>
<dbReference type="CDD" id="cd16922">
    <property type="entry name" value="HATPase_EvgS-ArcB-TorS-like"/>
    <property type="match status" value="1"/>
</dbReference>
<evidence type="ECO:0000259" key="22">
    <source>
        <dbReference type="PROSITE" id="PS50894"/>
    </source>
</evidence>
<dbReference type="EC" id="2.7.13.3" evidence="3"/>
<proteinExistence type="predicted"/>
<dbReference type="PROSITE" id="PS50109">
    <property type="entry name" value="HIS_KIN"/>
    <property type="match status" value="1"/>
</dbReference>
<dbReference type="Pfam" id="PF01627">
    <property type="entry name" value="Hpt"/>
    <property type="match status" value="1"/>
</dbReference>
<feature type="domain" description="Response regulatory" evidence="19">
    <location>
        <begin position="899"/>
        <end position="1016"/>
    </location>
</feature>
<dbReference type="CDD" id="cd17546">
    <property type="entry name" value="REC_hyHK_CKI1_RcsC-like"/>
    <property type="match status" value="1"/>
</dbReference>
<keyword evidence="6" id="KW-0808">Transferase</keyword>
<dbReference type="InterPro" id="IPR005330">
    <property type="entry name" value="MHYT_dom"/>
</dbReference>
<dbReference type="Gene3D" id="3.40.50.2300">
    <property type="match status" value="2"/>
</dbReference>
<feature type="domain" description="PAS" evidence="20">
    <location>
        <begin position="249"/>
        <end position="320"/>
    </location>
</feature>
<dbReference type="InterPro" id="IPR008207">
    <property type="entry name" value="Sig_transdc_His_kin_Hpt_dom"/>
</dbReference>
<dbReference type="EMBL" id="JBHTIU010000016">
    <property type="protein sequence ID" value="MFD0868572.1"/>
    <property type="molecule type" value="Genomic_DNA"/>
</dbReference>
<feature type="domain" description="PAC" evidence="21">
    <location>
        <begin position="449"/>
        <end position="501"/>
    </location>
</feature>
<dbReference type="InterPro" id="IPR003661">
    <property type="entry name" value="HisK_dim/P_dom"/>
</dbReference>
<dbReference type="PANTHER" id="PTHR45339:SF1">
    <property type="entry name" value="HYBRID SIGNAL TRANSDUCTION HISTIDINE KINASE J"/>
    <property type="match status" value="1"/>
</dbReference>
<dbReference type="Pfam" id="PF02518">
    <property type="entry name" value="HATPase_c"/>
    <property type="match status" value="1"/>
</dbReference>
<evidence type="ECO:0000256" key="6">
    <source>
        <dbReference type="ARBA" id="ARBA00022679"/>
    </source>
</evidence>
<dbReference type="Gene3D" id="1.10.287.130">
    <property type="match status" value="1"/>
</dbReference>
<dbReference type="InterPro" id="IPR013656">
    <property type="entry name" value="PAS_4"/>
</dbReference>
<dbReference type="CDD" id="cd00088">
    <property type="entry name" value="HPT"/>
    <property type="match status" value="1"/>
</dbReference>
<dbReference type="Pfam" id="PF08447">
    <property type="entry name" value="PAS_3"/>
    <property type="match status" value="1"/>
</dbReference>
<dbReference type="SMART" id="SM00086">
    <property type="entry name" value="PAC"/>
    <property type="match status" value="3"/>
</dbReference>
<organism evidence="24 25">
    <name type="scientific">Paenibacillus residui</name>
    <dbReference type="NCBI Taxonomy" id="629724"/>
    <lineage>
        <taxon>Bacteria</taxon>
        <taxon>Bacillati</taxon>
        <taxon>Bacillota</taxon>
        <taxon>Bacilli</taxon>
        <taxon>Bacillales</taxon>
        <taxon>Paenibacillaceae</taxon>
        <taxon>Paenibacillus</taxon>
    </lineage>
</organism>
<evidence type="ECO:0000256" key="17">
    <source>
        <dbReference type="SAM" id="Coils"/>
    </source>
</evidence>
<keyword evidence="12" id="KW-0902">Two-component regulatory system</keyword>
<feature type="transmembrane region" description="Helical" evidence="16">
    <location>
        <begin position="92"/>
        <end position="110"/>
    </location>
</feature>
<dbReference type="InterPro" id="IPR000700">
    <property type="entry name" value="PAS-assoc_C"/>
</dbReference>
<name>A0ABW3D5H0_9BACL</name>
<keyword evidence="9" id="KW-0418">Kinase</keyword>
<dbReference type="SUPFAM" id="SSF47226">
    <property type="entry name" value="Histidine-containing phosphotransfer domain, HPT domain"/>
    <property type="match status" value="1"/>
</dbReference>
<evidence type="ECO:0000256" key="4">
    <source>
        <dbReference type="ARBA" id="ARBA00022475"/>
    </source>
</evidence>
<dbReference type="PANTHER" id="PTHR45339">
    <property type="entry name" value="HYBRID SIGNAL TRANSDUCTION HISTIDINE KINASE J"/>
    <property type="match status" value="1"/>
</dbReference>
<dbReference type="SUPFAM" id="SSF47384">
    <property type="entry name" value="Homodimeric domain of signal transducing histidine kinase"/>
    <property type="match status" value="1"/>
</dbReference>
<evidence type="ECO:0000259" key="19">
    <source>
        <dbReference type="PROSITE" id="PS50110"/>
    </source>
</evidence>
<evidence type="ECO:0000256" key="1">
    <source>
        <dbReference type="ARBA" id="ARBA00000085"/>
    </source>
</evidence>
<keyword evidence="13 16" id="KW-0472">Membrane</keyword>
<dbReference type="PROSITE" id="PS50112">
    <property type="entry name" value="PAS"/>
    <property type="match status" value="3"/>
</dbReference>
<dbReference type="Gene3D" id="2.10.70.100">
    <property type="match status" value="1"/>
</dbReference>
<dbReference type="InterPro" id="IPR004358">
    <property type="entry name" value="Sig_transdc_His_kin-like_C"/>
</dbReference>
<evidence type="ECO:0000259" key="18">
    <source>
        <dbReference type="PROSITE" id="PS50109"/>
    </source>
</evidence>
<feature type="domain" description="MHYT" evidence="23">
    <location>
        <begin position="1"/>
        <end position="72"/>
    </location>
</feature>
<keyword evidence="25" id="KW-1185">Reference proteome</keyword>
<feature type="domain" description="HPt" evidence="22">
    <location>
        <begin position="1060"/>
        <end position="1153"/>
    </location>
</feature>
<dbReference type="PRINTS" id="PR00344">
    <property type="entry name" value="BCTRLSENSOR"/>
</dbReference>
<evidence type="ECO:0000259" key="23">
    <source>
        <dbReference type="PROSITE" id="PS50924"/>
    </source>
</evidence>